<feature type="signal peptide" evidence="1">
    <location>
        <begin position="1"/>
        <end position="24"/>
    </location>
</feature>
<keyword evidence="1" id="KW-0732">Signal</keyword>
<keyword evidence="3" id="KW-1185">Reference proteome</keyword>
<evidence type="ECO:0000256" key="1">
    <source>
        <dbReference type="SAM" id="SignalP"/>
    </source>
</evidence>
<evidence type="ECO:0000313" key="3">
    <source>
        <dbReference type="Proteomes" id="UP000321323"/>
    </source>
</evidence>
<sequence length="226" mass="24634">MKRLLPLLPLLLPACLALQAPAFAEEREWLPYKKLVETSRLDKFFALPPAERDKLDMHVHLAPTNPDVKARDLVLTVVHAGGRTVLPVDADGNLRLTPNPQWLAEDAKIMTNQPKSSKVGVEPAMNAVVPAGTQWAYGTFMSSISQSNAAIGKIAGALSMFAPTIRSVILKFDQPAQVTIQSKAGAKQYATDAQHQIRLKPDAALVKENPTMVLSARPREAELDSE</sequence>
<evidence type="ECO:0008006" key="4">
    <source>
        <dbReference type="Google" id="ProtNLM"/>
    </source>
</evidence>
<name>A0ABZ1UQJ9_9BURK</name>
<gene>
    <name evidence="2" type="ORF">E7V67_007775</name>
</gene>
<feature type="chain" id="PRO_5047196235" description="DUF2987 domain-containing protein" evidence="1">
    <location>
        <begin position="25"/>
        <end position="226"/>
    </location>
</feature>
<dbReference type="EMBL" id="CP136508">
    <property type="protein sequence ID" value="WUR14995.1"/>
    <property type="molecule type" value="Genomic_DNA"/>
</dbReference>
<dbReference type="Proteomes" id="UP000321323">
    <property type="component" value="Chromosome"/>
</dbReference>
<organism evidence="2 3">
    <name type="scientific">[Empedobacter] haloabium</name>
    <dbReference type="NCBI Taxonomy" id="592317"/>
    <lineage>
        <taxon>Bacteria</taxon>
        <taxon>Pseudomonadati</taxon>
        <taxon>Pseudomonadota</taxon>
        <taxon>Betaproteobacteria</taxon>
        <taxon>Burkholderiales</taxon>
        <taxon>Oxalobacteraceae</taxon>
        <taxon>Telluria group</taxon>
        <taxon>Telluria group incertae sedis</taxon>
    </lineage>
</organism>
<protein>
    <recommendedName>
        <fullName evidence="4">DUF2987 domain-containing protein</fullName>
    </recommendedName>
</protein>
<evidence type="ECO:0000313" key="2">
    <source>
        <dbReference type="EMBL" id="WUR14995.1"/>
    </source>
</evidence>
<reference evidence="2 3" key="1">
    <citation type="journal article" date="2019" name="Int. J. Syst. Evol. Microbiol.">
        <title>The Draft Whole-Genome Sequence of the Antibiotic Producer Empedobacter haloabium ATCC 31962 Provides Indications for Its Taxonomic Reclassification.</title>
        <authorList>
            <person name="Miess H."/>
            <person name="Arlt P."/>
            <person name="Apel A.K."/>
            <person name="Weber T."/>
            <person name="Nieselt K."/>
            <person name="Hanssen F."/>
            <person name="Czemmel S."/>
            <person name="Nahnsen S."/>
            <person name="Gross H."/>
        </authorList>
    </citation>
    <scope>NUCLEOTIDE SEQUENCE [LARGE SCALE GENOMIC DNA]</scope>
    <source>
        <strain evidence="2 3">ATCC 31962</strain>
    </source>
</reference>
<accession>A0ABZ1UQJ9</accession>
<proteinExistence type="predicted"/>